<dbReference type="InterPro" id="IPR023753">
    <property type="entry name" value="FAD/NAD-binding_dom"/>
</dbReference>
<dbReference type="SUPFAM" id="SSF51905">
    <property type="entry name" value="FAD/NAD(P)-binding domain"/>
    <property type="match status" value="1"/>
</dbReference>
<keyword evidence="5 6" id="KW-0676">Redox-active center</keyword>
<name>A0A2M8KDS9_9BACT</name>
<dbReference type="PANTHER" id="PTHR48105">
    <property type="entry name" value="THIOREDOXIN REDUCTASE 1-RELATED-RELATED"/>
    <property type="match status" value="1"/>
</dbReference>
<dbReference type="GO" id="GO:0004791">
    <property type="term" value="F:thioredoxin-disulfide reductase (NADPH) activity"/>
    <property type="evidence" value="ECO:0007669"/>
    <property type="project" value="UniProtKB-UniRule"/>
</dbReference>
<comment type="caution">
    <text evidence="9">The sequence shown here is derived from an EMBL/GenBank/DDBJ whole genome shotgun (WGS) entry which is preliminary data.</text>
</comment>
<evidence type="ECO:0000256" key="7">
    <source>
        <dbReference type="RuleBase" id="RU003881"/>
    </source>
</evidence>
<evidence type="ECO:0000256" key="6">
    <source>
        <dbReference type="RuleBase" id="RU003880"/>
    </source>
</evidence>
<organism evidence="9 10">
    <name type="scientific">Candidatus Portnoybacteria bacterium CG10_big_fil_rev_8_21_14_0_10_36_7</name>
    <dbReference type="NCBI Taxonomy" id="1974812"/>
    <lineage>
        <taxon>Bacteria</taxon>
        <taxon>Candidatus Portnoyibacteriota</taxon>
    </lineage>
</organism>
<gene>
    <name evidence="9" type="primary">trxB</name>
    <name evidence="9" type="ORF">COU81_02650</name>
</gene>
<dbReference type="Gene3D" id="3.50.50.60">
    <property type="entry name" value="FAD/NAD(P)-binding domain"/>
    <property type="match status" value="2"/>
</dbReference>
<dbReference type="EMBL" id="PFDW01000057">
    <property type="protein sequence ID" value="PJE58077.1"/>
    <property type="molecule type" value="Genomic_DNA"/>
</dbReference>
<dbReference type="InterPro" id="IPR005982">
    <property type="entry name" value="Thioredox_Rdtase"/>
</dbReference>
<evidence type="ECO:0000256" key="2">
    <source>
        <dbReference type="ARBA" id="ARBA00022827"/>
    </source>
</evidence>
<comment type="subunit">
    <text evidence="6">Homodimer.</text>
</comment>
<reference evidence="10" key="1">
    <citation type="submission" date="2017-09" db="EMBL/GenBank/DDBJ databases">
        <title>Depth-based differentiation of microbial function through sediment-hosted aquifers and enrichment of novel symbionts in the deep terrestrial subsurface.</title>
        <authorList>
            <person name="Probst A.J."/>
            <person name="Ladd B."/>
            <person name="Jarett J.K."/>
            <person name="Geller-Mcgrath D.E."/>
            <person name="Sieber C.M.K."/>
            <person name="Emerson J.B."/>
            <person name="Anantharaman K."/>
            <person name="Thomas B.C."/>
            <person name="Malmstrom R."/>
            <person name="Stieglmeier M."/>
            <person name="Klingl A."/>
            <person name="Woyke T."/>
            <person name="Ryan C.M."/>
            <person name="Banfield J.F."/>
        </authorList>
    </citation>
    <scope>NUCLEOTIDE SEQUENCE [LARGE SCALE GENOMIC DNA]</scope>
</reference>
<dbReference type="PROSITE" id="PS00573">
    <property type="entry name" value="PYRIDINE_REDOX_2"/>
    <property type="match status" value="1"/>
</dbReference>
<feature type="domain" description="FAD/NAD(P)-binding" evidence="8">
    <location>
        <begin position="8"/>
        <end position="293"/>
    </location>
</feature>
<evidence type="ECO:0000259" key="8">
    <source>
        <dbReference type="Pfam" id="PF07992"/>
    </source>
</evidence>
<dbReference type="InterPro" id="IPR050097">
    <property type="entry name" value="Ferredoxin-NADP_redctase_2"/>
</dbReference>
<comment type="similarity">
    <text evidence="6">Belongs to the class-II pyridine nucleotide-disulfide oxidoreductase family.</text>
</comment>
<keyword evidence="1 6" id="KW-0285">Flavoprotein</keyword>
<dbReference type="InterPro" id="IPR036188">
    <property type="entry name" value="FAD/NAD-bd_sf"/>
</dbReference>
<dbReference type="PRINTS" id="PR00368">
    <property type="entry name" value="FADPNR"/>
</dbReference>
<dbReference type="EC" id="1.8.1.9" evidence="6"/>
<dbReference type="GO" id="GO:0005737">
    <property type="term" value="C:cytoplasm"/>
    <property type="evidence" value="ECO:0007669"/>
    <property type="project" value="InterPro"/>
</dbReference>
<keyword evidence="2 6" id="KW-0274">FAD</keyword>
<protein>
    <recommendedName>
        <fullName evidence="6">Thioredoxin reductase</fullName>
        <ecNumber evidence="6">1.8.1.9</ecNumber>
    </recommendedName>
</protein>
<evidence type="ECO:0000256" key="5">
    <source>
        <dbReference type="ARBA" id="ARBA00023284"/>
    </source>
</evidence>
<dbReference type="PRINTS" id="PR00469">
    <property type="entry name" value="PNDRDTASEII"/>
</dbReference>
<dbReference type="Pfam" id="PF07992">
    <property type="entry name" value="Pyr_redox_2"/>
    <property type="match status" value="1"/>
</dbReference>
<dbReference type="AlphaFoldDB" id="A0A2M8KDS9"/>
<evidence type="ECO:0000256" key="1">
    <source>
        <dbReference type="ARBA" id="ARBA00022630"/>
    </source>
</evidence>
<keyword evidence="7" id="KW-0521">NADP</keyword>
<accession>A0A2M8KDS9</accession>
<dbReference type="InterPro" id="IPR008255">
    <property type="entry name" value="Pyr_nucl-diS_OxRdtase_2_AS"/>
</dbReference>
<comment type="cofactor">
    <cofactor evidence="7">
        <name>FAD</name>
        <dbReference type="ChEBI" id="CHEBI:57692"/>
    </cofactor>
    <text evidence="7">Binds 1 FAD per subunit.</text>
</comment>
<dbReference type="GO" id="GO:0019430">
    <property type="term" value="P:removal of superoxide radicals"/>
    <property type="evidence" value="ECO:0007669"/>
    <property type="project" value="UniProtKB-UniRule"/>
</dbReference>
<evidence type="ECO:0000256" key="3">
    <source>
        <dbReference type="ARBA" id="ARBA00023002"/>
    </source>
</evidence>
<keyword evidence="4" id="KW-1015">Disulfide bond</keyword>
<dbReference type="NCBIfam" id="TIGR01292">
    <property type="entry name" value="TRX_reduct"/>
    <property type="match status" value="1"/>
</dbReference>
<evidence type="ECO:0000313" key="9">
    <source>
        <dbReference type="EMBL" id="PJE58077.1"/>
    </source>
</evidence>
<keyword evidence="3 6" id="KW-0560">Oxidoreductase</keyword>
<comment type="catalytic activity">
    <reaction evidence="6">
        <text>[thioredoxin]-dithiol + NADP(+) = [thioredoxin]-disulfide + NADPH + H(+)</text>
        <dbReference type="Rhea" id="RHEA:20345"/>
        <dbReference type="Rhea" id="RHEA-COMP:10698"/>
        <dbReference type="Rhea" id="RHEA-COMP:10700"/>
        <dbReference type="ChEBI" id="CHEBI:15378"/>
        <dbReference type="ChEBI" id="CHEBI:29950"/>
        <dbReference type="ChEBI" id="CHEBI:50058"/>
        <dbReference type="ChEBI" id="CHEBI:57783"/>
        <dbReference type="ChEBI" id="CHEBI:58349"/>
        <dbReference type="EC" id="1.8.1.9"/>
    </reaction>
</comment>
<proteinExistence type="inferred from homology"/>
<sequence length="336" mass="36831">MAEKKKCDLLIVGAGPAGLTAAIYATRRKLKTVVVSMTIGGQMAQTNEIENYPGFDFIDGLTLANNMKAQAEKYGAEFDFEEILEIKKQSDVFIAKTKKYEYEAKSIILAFGLMPRKLDVPGEKELTGRGVTYCATCDGPLFKNKVIAIVGGGNSAIEAAEYMSKIAKHVYVINRTDQFRATPILLEQARSKKNIEFYCFTVIKTIKGETVVKSIDIANLKDESVIEELAVDGVFIEIGYQAKTDWLKDVVNLNKRGEIIVDRNGITSTAGIFASGDCSDTHYKQIVISAGEGAKAALQAYKYIVGKEGKVAMPDWGVCELVGTDKTAKVKMEKDQ</sequence>
<evidence type="ECO:0000313" key="10">
    <source>
        <dbReference type="Proteomes" id="UP000231450"/>
    </source>
</evidence>
<evidence type="ECO:0000256" key="4">
    <source>
        <dbReference type="ARBA" id="ARBA00023157"/>
    </source>
</evidence>
<dbReference type="Proteomes" id="UP000231450">
    <property type="component" value="Unassembled WGS sequence"/>
</dbReference>